<dbReference type="AlphaFoldDB" id="A0A0E9RZ22"/>
<feature type="compositionally biased region" description="Polar residues" evidence="1">
    <location>
        <begin position="8"/>
        <end position="30"/>
    </location>
</feature>
<evidence type="ECO:0000256" key="1">
    <source>
        <dbReference type="SAM" id="MobiDB-lite"/>
    </source>
</evidence>
<feature type="region of interest" description="Disordered" evidence="1">
    <location>
        <begin position="1"/>
        <end position="30"/>
    </location>
</feature>
<sequence>MSMRVHTETPQLTNPRYYQFSSPTVHPNKP</sequence>
<reference evidence="2" key="1">
    <citation type="submission" date="2014-11" db="EMBL/GenBank/DDBJ databases">
        <authorList>
            <person name="Amaro Gonzalez C."/>
        </authorList>
    </citation>
    <scope>NUCLEOTIDE SEQUENCE</scope>
</reference>
<protein>
    <submittedName>
        <fullName evidence="2">Uncharacterized protein</fullName>
    </submittedName>
</protein>
<accession>A0A0E9RZ22</accession>
<dbReference type="EMBL" id="GBXM01074271">
    <property type="protein sequence ID" value="JAH34306.1"/>
    <property type="molecule type" value="Transcribed_RNA"/>
</dbReference>
<proteinExistence type="predicted"/>
<evidence type="ECO:0000313" key="2">
    <source>
        <dbReference type="EMBL" id="JAH34306.1"/>
    </source>
</evidence>
<reference evidence="2" key="2">
    <citation type="journal article" date="2015" name="Fish Shellfish Immunol.">
        <title>Early steps in the European eel (Anguilla anguilla)-Vibrio vulnificus interaction in the gills: Role of the RtxA13 toxin.</title>
        <authorList>
            <person name="Callol A."/>
            <person name="Pajuelo D."/>
            <person name="Ebbesson L."/>
            <person name="Teles M."/>
            <person name="MacKenzie S."/>
            <person name="Amaro C."/>
        </authorList>
    </citation>
    <scope>NUCLEOTIDE SEQUENCE</scope>
</reference>
<name>A0A0E9RZ22_ANGAN</name>
<organism evidence="2">
    <name type="scientific">Anguilla anguilla</name>
    <name type="common">European freshwater eel</name>
    <name type="synonym">Muraena anguilla</name>
    <dbReference type="NCBI Taxonomy" id="7936"/>
    <lineage>
        <taxon>Eukaryota</taxon>
        <taxon>Metazoa</taxon>
        <taxon>Chordata</taxon>
        <taxon>Craniata</taxon>
        <taxon>Vertebrata</taxon>
        <taxon>Euteleostomi</taxon>
        <taxon>Actinopterygii</taxon>
        <taxon>Neopterygii</taxon>
        <taxon>Teleostei</taxon>
        <taxon>Anguilliformes</taxon>
        <taxon>Anguillidae</taxon>
        <taxon>Anguilla</taxon>
    </lineage>
</organism>